<proteinExistence type="predicted"/>
<comment type="caution">
    <text evidence="3">The sequence shown here is derived from an EMBL/GenBank/DDBJ whole genome shotgun (WGS) entry which is preliminary data.</text>
</comment>
<accession>A0ABQ4Z3D7</accession>
<dbReference type="Pfam" id="PF00098">
    <property type="entry name" value="zf-CCHC"/>
    <property type="match status" value="1"/>
</dbReference>
<dbReference type="InterPro" id="IPR001878">
    <property type="entry name" value="Znf_CCHC"/>
</dbReference>
<gene>
    <name evidence="3" type="ORF">Tco_0750088</name>
</gene>
<reference evidence="3" key="2">
    <citation type="submission" date="2022-01" db="EMBL/GenBank/DDBJ databases">
        <authorList>
            <person name="Yamashiro T."/>
            <person name="Shiraishi A."/>
            <person name="Satake H."/>
            <person name="Nakayama K."/>
        </authorList>
    </citation>
    <scope>NUCLEOTIDE SEQUENCE</scope>
</reference>
<organism evidence="3 4">
    <name type="scientific">Tanacetum coccineum</name>
    <dbReference type="NCBI Taxonomy" id="301880"/>
    <lineage>
        <taxon>Eukaryota</taxon>
        <taxon>Viridiplantae</taxon>
        <taxon>Streptophyta</taxon>
        <taxon>Embryophyta</taxon>
        <taxon>Tracheophyta</taxon>
        <taxon>Spermatophyta</taxon>
        <taxon>Magnoliopsida</taxon>
        <taxon>eudicotyledons</taxon>
        <taxon>Gunneridae</taxon>
        <taxon>Pentapetalae</taxon>
        <taxon>asterids</taxon>
        <taxon>campanulids</taxon>
        <taxon>Asterales</taxon>
        <taxon>Asteraceae</taxon>
        <taxon>Asteroideae</taxon>
        <taxon>Anthemideae</taxon>
        <taxon>Anthemidinae</taxon>
        <taxon>Tanacetum</taxon>
    </lineage>
</organism>
<dbReference type="SMART" id="SM00343">
    <property type="entry name" value="ZnF_C2HC"/>
    <property type="match status" value="1"/>
</dbReference>
<protein>
    <submittedName>
        <fullName evidence="3">Retrovirus-related pol polyprotein from transposon TNT 1-94</fullName>
    </submittedName>
</protein>
<dbReference type="SUPFAM" id="SSF57756">
    <property type="entry name" value="Retrovirus zinc finger-like domains"/>
    <property type="match status" value="1"/>
</dbReference>
<dbReference type="EMBL" id="BQNB010010909">
    <property type="protein sequence ID" value="GJS83547.1"/>
    <property type="molecule type" value="Genomic_DNA"/>
</dbReference>
<sequence>MTGNLIIHDLNTPSNQRRNHSQYYVRSSSTYNLIESLTNTLILLTQSYKSHLPQTNNQLRASSNARNKATVQDGRVVVQDVHGRYNANNQGRPFQRNNARGNVVTRNAGGQKRGGNVNPSQAKPIKCYNCNGLGHIARECPRPKRLQDSDYFKDKMLLMLAQENGAVLDEELLLFLAGEQVTNFDDDVDDPTEKDLTLNVDHIFEANQCDAFDSDVDEAPNIQTMFMVNLSSEDSIYDEAGPSYDSNTPFEVQDHDTYVDHLDEYHEVHEMQNELHC</sequence>
<evidence type="ECO:0000313" key="4">
    <source>
        <dbReference type="Proteomes" id="UP001151760"/>
    </source>
</evidence>
<name>A0ABQ4Z3D7_9ASTR</name>
<dbReference type="PROSITE" id="PS50158">
    <property type="entry name" value="ZF_CCHC"/>
    <property type="match status" value="1"/>
</dbReference>
<keyword evidence="1" id="KW-0863">Zinc-finger</keyword>
<keyword evidence="4" id="KW-1185">Reference proteome</keyword>
<evidence type="ECO:0000259" key="2">
    <source>
        <dbReference type="PROSITE" id="PS50158"/>
    </source>
</evidence>
<dbReference type="Gene3D" id="4.10.60.10">
    <property type="entry name" value="Zinc finger, CCHC-type"/>
    <property type="match status" value="1"/>
</dbReference>
<dbReference type="InterPro" id="IPR036875">
    <property type="entry name" value="Znf_CCHC_sf"/>
</dbReference>
<keyword evidence="1" id="KW-0479">Metal-binding</keyword>
<dbReference type="Proteomes" id="UP001151760">
    <property type="component" value="Unassembled WGS sequence"/>
</dbReference>
<evidence type="ECO:0000256" key="1">
    <source>
        <dbReference type="PROSITE-ProRule" id="PRU00047"/>
    </source>
</evidence>
<evidence type="ECO:0000313" key="3">
    <source>
        <dbReference type="EMBL" id="GJS83547.1"/>
    </source>
</evidence>
<reference evidence="3" key="1">
    <citation type="journal article" date="2022" name="Int. J. Mol. Sci.">
        <title>Draft Genome of Tanacetum Coccineum: Genomic Comparison of Closely Related Tanacetum-Family Plants.</title>
        <authorList>
            <person name="Yamashiro T."/>
            <person name="Shiraishi A."/>
            <person name="Nakayama K."/>
            <person name="Satake H."/>
        </authorList>
    </citation>
    <scope>NUCLEOTIDE SEQUENCE</scope>
</reference>
<feature type="domain" description="CCHC-type" evidence="2">
    <location>
        <begin position="126"/>
        <end position="142"/>
    </location>
</feature>
<keyword evidence="1" id="KW-0862">Zinc</keyword>